<dbReference type="InterPro" id="IPR036249">
    <property type="entry name" value="Thioredoxin-like_sf"/>
</dbReference>
<dbReference type="SUPFAM" id="SSF52833">
    <property type="entry name" value="Thioredoxin-like"/>
    <property type="match status" value="1"/>
</dbReference>
<sequence length="177" mass="18470">MSETSGSVPGATQADAPNVPNVPNAAAAGQDCPAVVQRLIEQAHATFVDEHTLDGWLADGGECVVLLMGDPVRFPESLDVAAVLPELAHVAAVRFGRALRLAVATRAGENAIARRFGSLRWPALLWLRDGQYVTVLSGMMDWDDYVKCVADALAGPTTRAPSIGIPVNVAGGSSGCH</sequence>
<dbReference type="InterPro" id="IPR010893">
    <property type="entry name" value="NiFe-hyd_mat_HyaE"/>
</dbReference>
<organism evidence="3 4">
    <name type="scientific">Burkholderia ubonensis</name>
    <dbReference type="NCBI Taxonomy" id="101571"/>
    <lineage>
        <taxon>Bacteria</taxon>
        <taxon>Pseudomonadati</taxon>
        <taxon>Pseudomonadota</taxon>
        <taxon>Betaproteobacteria</taxon>
        <taxon>Burkholderiales</taxon>
        <taxon>Burkholderiaceae</taxon>
        <taxon>Burkholderia</taxon>
        <taxon>Burkholderia cepacia complex</taxon>
    </lineage>
</organism>
<dbReference type="EMBL" id="CP013421">
    <property type="protein sequence ID" value="AOJ76528.1"/>
    <property type="molecule type" value="Genomic_DNA"/>
</dbReference>
<comment type="similarity">
    <text evidence="1">Belongs to the HupG/HyaE family.</text>
</comment>
<dbReference type="CDD" id="cd02965">
    <property type="entry name" value="HyaE"/>
    <property type="match status" value="1"/>
</dbReference>
<evidence type="ECO:0000313" key="3">
    <source>
        <dbReference type="EMBL" id="AOJ76528.1"/>
    </source>
</evidence>
<evidence type="ECO:0000256" key="2">
    <source>
        <dbReference type="SAM" id="MobiDB-lite"/>
    </source>
</evidence>
<protein>
    <submittedName>
        <fullName evidence="3">Hydrogenase</fullName>
    </submittedName>
</protein>
<dbReference type="Pfam" id="PF07449">
    <property type="entry name" value="HyaE"/>
    <property type="match status" value="1"/>
</dbReference>
<dbReference type="GeneID" id="45683338"/>
<evidence type="ECO:0000313" key="4">
    <source>
        <dbReference type="Proteomes" id="UP000243680"/>
    </source>
</evidence>
<reference evidence="3 4" key="1">
    <citation type="submission" date="2015-12" db="EMBL/GenBank/DDBJ databases">
        <title>Diversity of Burkholderia near neighbor genomes.</title>
        <authorList>
            <person name="Sahl J."/>
            <person name="Wagner D."/>
            <person name="Keim P."/>
        </authorList>
    </citation>
    <scope>NUCLEOTIDE SEQUENCE [LARGE SCALE GENOMIC DNA]</scope>
    <source>
        <strain evidence="3 4">MSMB0783</strain>
    </source>
</reference>
<feature type="region of interest" description="Disordered" evidence="2">
    <location>
        <begin position="1"/>
        <end position="24"/>
    </location>
</feature>
<dbReference type="Gene3D" id="3.40.30.10">
    <property type="entry name" value="Glutaredoxin"/>
    <property type="match status" value="1"/>
</dbReference>
<dbReference type="Proteomes" id="UP000243680">
    <property type="component" value="Chromosome 3"/>
</dbReference>
<accession>A0A1B4LHF7</accession>
<name>A0A1B4LHF7_9BURK</name>
<dbReference type="AlphaFoldDB" id="A0A1B4LHF7"/>
<dbReference type="RefSeq" id="WP_011880067.1">
    <property type="nucleotide sequence ID" value="NZ_CP013421.1"/>
</dbReference>
<proteinExistence type="inferred from homology"/>
<gene>
    <name evidence="3" type="ORF">WJ35_15540</name>
</gene>
<evidence type="ECO:0000256" key="1">
    <source>
        <dbReference type="ARBA" id="ARBA00009004"/>
    </source>
</evidence>